<reference evidence="1 2" key="1">
    <citation type="journal article" date="2014" name="Nat. Commun.">
        <title>Multiple recent horizontal transfers of a large genomic region in cheese making fungi.</title>
        <authorList>
            <person name="Cheeseman K."/>
            <person name="Ropars J."/>
            <person name="Renault P."/>
            <person name="Dupont J."/>
            <person name="Gouzy J."/>
            <person name="Branca A."/>
            <person name="Abraham A.L."/>
            <person name="Ceppi M."/>
            <person name="Conseiller E."/>
            <person name="Debuchy R."/>
            <person name="Malagnac F."/>
            <person name="Goarin A."/>
            <person name="Silar P."/>
            <person name="Lacoste S."/>
            <person name="Sallet E."/>
            <person name="Bensimon A."/>
            <person name="Giraud T."/>
            <person name="Brygoo Y."/>
        </authorList>
    </citation>
    <scope>NUCLEOTIDE SEQUENCE [LARGE SCALE GENOMIC DNA]</scope>
    <source>
        <strain evidence="2">FM 013</strain>
    </source>
</reference>
<name>A0A0G4PU45_PENC3</name>
<gene>
    <name evidence="1" type="ORF">PCAMFM013_S041g000055</name>
</gene>
<keyword evidence="2" id="KW-1185">Reference proteome</keyword>
<sequence length="97" mass="11108">MLWFPEWWVKTRSPAYPMQTWPALDVSRAFWLCFVTLDRAYFQTGTLPEVGTLCQADLKPLVGSPLHPTSQNFSAADRRLFDALMAEVHRGPLIPML</sequence>
<dbReference type="EMBL" id="HG793174">
    <property type="protein sequence ID" value="CRL29913.1"/>
    <property type="molecule type" value="Genomic_DNA"/>
</dbReference>
<accession>A0A0G4PU45</accession>
<dbReference type="Proteomes" id="UP000053732">
    <property type="component" value="Unassembled WGS sequence"/>
</dbReference>
<organism evidence="1 2">
    <name type="scientific">Penicillium camemberti (strain FM 013)</name>
    <dbReference type="NCBI Taxonomy" id="1429867"/>
    <lineage>
        <taxon>Eukaryota</taxon>
        <taxon>Fungi</taxon>
        <taxon>Dikarya</taxon>
        <taxon>Ascomycota</taxon>
        <taxon>Pezizomycotina</taxon>
        <taxon>Eurotiomycetes</taxon>
        <taxon>Eurotiomycetidae</taxon>
        <taxon>Eurotiales</taxon>
        <taxon>Aspergillaceae</taxon>
        <taxon>Penicillium</taxon>
    </lineage>
</organism>
<proteinExistence type="predicted"/>
<evidence type="ECO:0000313" key="1">
    <source>
        <dbReference type="EMBL" id="CRL29913.1"/>
    </source>
</evidence>
<dbReference type="STRING" id="1429867.A0A0G4PU45"/>
<protein>
    <submittedName>
        <fullName evidence="1">Str. FM013</fullName>
    </submittedName>
</protein>
<dbReference type="AlphaFoldDB" id="A0A0G4PU45"/>
<evidence type="ECO:0000313" key="2">
    <source>
        <dbReference type="Proteomes" id="UP000053732"/>
    </source>
</evidence>